<accession>A0A9Q3CPE7</accession>
<proteinExistence type="predicted"/>
<dbReference type="AlphaFoldDB" id="A0A9Q3CPE7"/>
<protein>
    <submittedName>
        <fullName evidence="2">Uncharacterized protein</fullName>
    </submittedName>
</protein>
<organism evidence="2 3">
    <name type="scientific">Austropuccinia psidii MF-1</name>
    <dbReference type="NCBI Taxonomy" id="1389203"/>
    <lineage>
        <taxon>Eukaryota</taxon>
        <taxon>Fungi</taxon>
        <taxon>Dikarya</taxon>
        <taxon>Basidiomycota</taxon>
        <taxon>Pucciniomycotina</taxon>
        <taxon>Pucciniomycetes</taxon>
        <taxon>Pucciniales</taxon>
        <taxon>Sphaerophragmiaceae</taxon>
        <taxon>Austropuccinia</taxon>
    </lineage>
</organism>
<feature type="region of interest" description="Disordered" evidence="1">
    <location>
        <begin position="1"/>
        <end position="20"/>
    </location>
</feature>
<dbReference type="EMBL" id="AVOT02009800">
    <property type="protein sequence ID" value="MBW0488851.1"/>
    <property type="molecule type" value="Genomic_DNA"/>
</dbReference>
<evidence type="ECO:0000256" key="1">
    <source>
        <dbReference type="SAM" id="MobiDB-lite"/>
    </source>
</evidence>
<reference evidence="2" key="1">
    <citation type="submission" date="2021-03" db="EMBL/GenBank/DDBJ databases">
        <title>Draft genome sequence of rust myrtle Austropuccinia psidii MF-1, a brazilian biotype.</title>
        <authorList>
            <person name="Quecine M.C."/>
            <person name="Pachon D.M.R."/>
            <person name="Bonatelli M.L."/>
            <person name="Correr F.H."/>
            <person name="Franceschini L.M."/>
            <person name="Leite T.F."/>
            <person name="Margarido G.R.A."/>
            <person name="Almeida C.A."/>
            <person name="Ferrarezi J.A."/>
            <person name="Labate C.A."/>
        </authorList>
    </citation>
    <scope>NUCLEOTIDE SEQUENCE</scope>
    <source>
        <strain evidence="2">MF-1</strain>
    </source>
</reference>
<evidence type="ECO:0000313" key="2">
    <source>
        <dbReference type="EMBL" id="MBW0488851.1"/>
    </source>
</evidence>
<name>A0A9Q3CPE7_9BASI</name>
<evidence type="ECO:0000313" key="3">
    <source>
        <dbReference type="Proteomes" id="UP000765509"/>
    </source>
</evidence>
<comment type="caution">
    <text evidence="2">The sequence shown here is derived from an EMBL/GenBank/DDBJ whole genome shotgun (WGS) entry which is preliminary data.</text>
</comment>
<dbReference type="Proteomes" id="UP000765509">
    <property type="component" value="Unassembled WGS sequence"/>
</dbReference>
<keyword evidence="3" id="KW-1185">Reference proteome</keyword>
<feature type="region of interest" description="Disordered" evidence="1">
    <location>
        <begin position="102"/>
        <end position="123"/>
    </location>
</feature>
<gene>
    <name evidence="2" type="ORF">O181_028566</name>
</gene>
<feature type="compositionally biased region" description="Basic and acidic residues" evidence="1">
    <location>
        <begin position="108"/>
        <end position="123"/>
    </location>
</feature>
<sequence length="123" mass="14191">MAKLVRNTPGKNFQKAKEDNTMINLTQKTEGLSISPKSDKFGQELKNEKWPNNLKIKLEDSTSEYESPIIIYKPINKMEETFQILVDVNEKLNSNPFKTKPKRNKVGLSEHDKLSDKEIINDI</sequence>